<evidence type="ECO:0000256" key="1">
    <source>
        <dbReference type="SAM" id="MobiDB-lite"/>
    </source>
</evidence>
<dbReference type="Proteomes" id="UP000250186">
    <property type="component" value="Unassembled WGS sequence"/>
</dbReference>
<evidence type="ECO:0000313" key="3">
    <source>
        <dbReference type="Proteomes" id="UP000250186"/>
    </source>
</evidence>
<organism evidence="2 3">
    <name type="scientific">Lonsdalea populi</name>
    <dbReference type="NCBI Taxonomy" id="1172565"/>
    <lineage>
        <taxon>Bacteria</taxon>
        <taxon>Pseudomonadati</taxon>
        <taxon>Pseudomonadota</taxon>
        <taxon>Gammaproteobacteria</taxon>
        <taxon>Enterobacterales</taxon>
        <taxon>Pectobacteriaceae</taxon>
        <taxon>Lonsdalea</taxon>
    </lineage>
</organism>
<sequence>MQHWVKKYCLVLLAGLVIPGMTCAVELMKWERIPLQVPLTVGQERIVFVDKNVRVGFPPALNSKLRIQSTGGVVYLSASDAFPVTRLELQNKENGEILLLDVSATPGKTTREPVKIVYDGEVTTATASDKQFTSSDGDSTGRQAKQADTGNAKSERKPAKMNAPLPVVLTRYAAQNMYGPLRTVEPVPGISPVSLKMPSTVTTLIPTEPVTVTPMAAWSLQGSSVVALQVRNRSAGKVVLDPRTLQGQFVTATFQHRWLGGAGTPEDTTVLYLVTSGRPEAAFIAEPPPQQPADGHKRRAK</sequence>
<reference evidence="2 3" key="1">
    <citation type="submission" date="2016-02" db="EMBL/GenBank/DDBJ databases">
        <title>Species-wide whole genome sequencing reveals diversity, host range in Lonsdalea quercina.</title>
        <authorList>
            <person name="Li Y."/>
        </authorList>
    </citation>
    <scope>NUCLEOTIDE SEQUENCE [LARGE SCALE GENOMIC DNA]</scope>
    <source>
        <strain evidence="2 3">CFCC 12721</strain>
    </source>
</reference>
<evidence type="ECO:0000313" key="2">
    <source>
        <dbReference type="EMBL" id="RAT32522.1"/>
    </source>
</evidence>
<accession>A0ABX9EQW0</accession>
<name>A0ABX9EQW0_9GAMM</name>
<protein>
    <submittedName>
        <fullName evidence="2">Conjugal transfer protein</fullName>
    </submittedName>
</protein>
<dbReference type="InterPro" id="IPR021844">
    <property type="entry name" value="Integr_conj_element_PFL4704"/>
</dbReference>
<dbReference type="EMBL" id="LUSW01000028">
    <property type="protein sequence ID" value="RAT32522.1"/>
    <property type="molecule type" value="Genomic_DNA"/>
</dbReference>
<dbReference type="Pfam" id="PF11920">
    <property type="entry name" value="DUF3438"/>
    <property type="match status" value="1"/>
</dbReference>
<keyword evidence="3" id="KW-1185">Reference proteome</keyword>
<proteinExistence type="predicted"/>
<feature type="compositionally biased region" description="Polar residues" evidence="1">
    <location>
        <begin position="128"/>
        <end position="152"/>
    </location>
</feature>
<gene>
    <name evidence="2" type="ORF">AU492_12415</name>
</gene>
<feature type="region of interest" description="Disordered" evidence="1">
    <location>
        <begin position="128"/>
        <end position="160"/>
    </location>
</feature>
<comment type="caution">
    <text evidence="2">The sequence shown here is derived from an EMBL/GenBank/DDBJ whole genome shotgun (WGS) entry which is preliminary data.</text>
</comment>
<dbReference type="NCBIfam" id="TIGR03749">
    <property type="entry name" value="conj_TIGR03749"/>
    <property type="match status" value="1"/>
</dbReference>
<dbReference type="RefSeq" id="WP_112092668.1">
    <property type="nucleotide sequence ID" value="NZ_LUSR01000061.1"/>
</dbReference>